<accession>A0A1Y3B0J9</accession>
<organism evidence="2 3">
    <name type="scientific">Euroglyphus maynei</name>
    <name type="common">Mayne's house dust mite</name>
    <dbReference type="NCBI Taxonomy" id="6958"/>
    <lineage>
        <taxon>Eukaryota</taxon>
        <taxon>Metazoa</taxon>
        <taxon>Ecdysozoa</taxon>
        <taxon>Arthropoda</taxon>
        <taxon>Chelicerata</taxon>
        <taxon>Arachnida</taxon>
        <taxon>Acari</taxon>
        <taxon>Acariformes</taxon>
        <taxon>Sarcoptiformes</taxon>
        <taxon>Astigmata</taxon>
        <taxon>Psoroptidia</taxon>
        <taxon>Analgoidea</taxon>
        <taxon>Pyroglyphidae</taxon>
        <taxon>Pyroglyphinae</taxon>
        <taxon>Euroglyphus</taxon>
    </lineage>
</organism>
<proteinExistence type="predicted"/>
<feature type="compositionally biased region" description="Basic and acidic residues" evidence="1">
    <location>
        <begin position="110"/>
        <end position="136"/>
    </location>
</feature>
<reference evidence="2 3" key="1">
    <citation type="submission" date="2017-03" db="EMBL/GenBank/DDBJ databases">
        <title>Genome Survey of Euroglyphus maynei.</title>
        <authorList>
            <person name="Arlian L.G."/>
            <person name="Morgan M.S."/>
            <person name="Rider S.D."/>
        </authorList>
    </citation>
    <scope>NUCLEOTIDE SEQUENCE [LARGE SCALE GENOMIC DNA]</scope>
    <source>
        <strain evidence="2">Arlian Lab</strain>
        <tissue evidence="2">Whole body</tissue>
    </source>
</reference>
<feature type="compositionally biased region" description="Polar residues" evidence="1">
    <location>
        <begin position="46"/>
        <end position="61"/>
    </location>
</feature>
<evidence type="ECO:0000256" key="1">
    <source>
        <dbReference type="SAM" id="MobiDB-lite"/>
    </source>
</evidence>
<dbReference type="OrthoDB" id="10558434at2759"/>
<feature type="non-terminal residue" evidence="2">
    <location>
        <position position="206"/>
    </location>
</feature>
<feature type="compositionally biased region" description="Low complexity" evidence="1">
    <location>
        <begin position="162"/>
        <end position="182"/>
    </location>
</feature>
<feature type="region of interest" description="Disordered" evidence="1">
    <location>
        <begin position="95"/>
        <end position="206"/>
    </location>
</feature>
<name>A0A1Y3B0J9_EURMA</name>
<dbReference type="Proteomes" id="UP000194236">
    <property type="component" value="Unassembled WGS sequence"/>
</dbReference>
<feature type="compositionally biased region" description="Basic and acidic residues" evidence="1">
    <location>
        <begin position="196"/>
        <end position="206"/>
    </location>
</feature>
<sequence>MKSTSSSSTLGHHHSNNRLKPSSNVAEDEDGNESSPMHFEPIYRPSSYNDNDSGEQPTSKSGHPMTIRTSEGLEQLEKNNYDKQLLKTLKNLMVTGGKRHKLDFEDKEEGEIHRIQTKGKIPEKYLRQFPSEDSRYHHSHPHSSDQDLDNNNNNSDSDDNNQNESYNSYDSRTDSRSISSASNEDMADELNDDIGSDERYDELPPP</sequence>
<keyword evidence="3" id="KW-1185">Reference proteome</keyword>
<feature type="compositionally biased region" description="Acidic residues" evidence="1">
    <location>
        <begin position="185"/>
        <end position="195"/>
    </location>
</feature>
<protein>
    <submittedName>
        <fullName evidence="2">Uncharacterized protein</fullName>
    </submittedName>
</protein>
<dbReference type="AlphaFoldDB" id="A0A1Y3B0J9"/>
<comment type="caution">
    <text evidence="2">The sequence shown here is derived from an EMBL/GenBank/DDBJ whole genome shotgun (WGS) entry which is preliminary data.</text>
</comment>
<evidence type="ECO:0000313" key="2">
    <source>
        <dbReference type="EMBL" id="OTF73538.1"/>
    </source>
</evidence>
<dbReference type="EMBL" id="MUJZ01051166">
    <property type="protein sequence ID" value="OTF73538.1"/>
    <property type="molecule type" value="Genomic_DNA"/>
</dbReference>
<evidence type="ECO:0000313" key="3">
    <source>
        <dbReference type="Proteomes" id="UP000194236"/>
    </source>
</evidence>
<feature type="region of interest" description="Disordered" evidence="1">
    <location>
        <begin position="1"/>
        <end position="79"/>
    </location>
</feature>
<gene>
    <name evidence="2" type="ORF">BLA29_010773</name>
</gene>